<dbReference type="KEGG" id="vg:19525426"/>
<evidence type="ECO:0000313" key="2">
    <source>
        <dbReference type="Proteomes" id="UP000026901"/>
    </source>
</evidence>
<accession>A0A024AZN3</accession>
<protein>
    <submittedName>
        <fullName evidence="1">Uncharacterized protein</fullName>
    </submittedName>
</protein>
<dbReference type="EMBL" id="KJ489398">
    <property type="protein sequence ID" value="AHZ09809.1"/>
    <property type="molecule type" value="Genomic_DNA"/>
</dbReference>
<proteinExistence type="predicted"/>
<dbReference type="RefSeq" id="YP_009035606.1">
    <property type="nucleotide sequence ID" value="NC_024207.1"/>
</dbReference>
<evidence type="ECO:0000313" key="1">
    <source>
        <dbReference type="EMBL" id="AHZ09809.1"/>
    </source>
</evidence>
<dbReference type="Proteomes" id="UP000026901">
    <property type="component" value="Segment"/>
</dbReference>
<dbReference type="OrthoDB" id="13126at10239"/>
<dbReference type="GeneID" id="19525426"/>
<organism evidence="1 2">
    <name type="scientific">Bacillus phage Evoli</name>
    <dbReference type="NCBI Taxonomy" id="1486658"/>
    <lineage>
        <taxon>Viruses</taxon>
        <taxon>Duplodnaviria</taxon>
        <taxon>Heunggongvirae</taxon>
        <taxon>Uroviricota</taxon>
        <taxon>Caudoviricetes</taxon>
        <taxon>Herelleviridae</taxon>
        <taxon>Bastillevirinae</taxon>
        <taxon>Bastillevirus</taxon>
        <taxon>Bastillevirus evoli</taxon>
    </lineage>
</organism>
<keyword evidence="2" id="KW-1185">Reference proteome</keyword>
<name>A0A024AZN3_9CAUD</name>
<reference evidence="2" key="1">
    <citation type="submission" date="2014-09" db="EMBL/GenBank/DDBJ databases">
        <authorList>
            <person name="Sauder A.B."/>
            <person name="McKenzie Q.R."/>
            <person name="Temple L.M."/>
            <person name="Alexis B.K."/>
            <person name="Al-Atrache Z."/>
            <person name="Lewis L.O."/>
            <person name="Loesser-Casey K.E."/>
            <person name="Mitchell K.J."/>
        </authorList>
    </citation>
    <scope>NUCLEOTIDE SEQUENCE [LARGE SCALE GENOMIC DNA]</scope>
</reference>
<sequence>MAEKPVILQSIAQATHRLPDLDNHIDNFSQKILWEKSYLCPCRDKATRQPDQTCPICHGRGIAFLPAKEIGIMIQSQAKGAINEDIGIMDTGTAIGTPDRSHRIAFRDRITVTNAIISQSMIFDVTDRRIKNGFYMVYDVKKVELAMSVDGELFEGSDFKIDYKKNLIYPSEHLKGMNISLNVETTLRYLVADLLKEHRYVRDMDYSQHDAYQKLLLKREDLFIDKEAFESGVNDKDIQDIFDAKKGLNTNGYNGFFKGMG</sequence>